<evidence type="ECO:0000313" key="1">
    <source>
        <dbReference type="EMBL" id="VFQ45094.1"/>
    </source>
</evidence>
<protein>
    <submittedName>
        <fullName evidence="1">Uncharacterized protein</fullName>
    </submittedName>
</protein>
<reference evidence="1 2" key="1">
    <citation type="submission" date="2019-03" db="EMBL/GenBank/DDBJ databases">
        <authorList>
            <person name="Nijsse B."/>
        </authorList>
    </citation>
    <scope>NUCLEOTIDE SEQUENCE [LARGE SCALE GENOMIC DNA]</scope>
    <source>
        <strain evidence="1">Desulfoluna butyratoxydans MSL71</strain>
    </source>
</reference>
<proteinExistence type="predicted"/>
<evidence type="ECO:0000313" key="2">
    <source>
        <dbReference type="Proteomes" id="UP000507962"/>
    </source>
</evidence>
<sequence length="34" mass="3833">MEKGMFCQFLTQSFVEGISRNILRIAVVITSCLP</sequence>
<keyword evidence="2" id="KW-1185">Reference proteome</keyword>
<gene>
    <name evidence="1" type="ORF">MSL71_27510</name>
</gene>
<dbReference type="AlphaFoldDB" id="A0A4U8YNB6"/>
<accession>A0A4U8YNB6</accession>
<dbReference type="EMBL" id="CAADHO010000004">
    <property type="protein sequence ID" value="VFQ45094.1"/>
    <property type="molecule type" value="Genomic_DNA"/>
</dbReference>
<organism evidence="1 2">
    <name type="scientific">Desulfoluna butyratoxydans</name>
    <dbReference type="NCBI Taxonomy" id="231438"/>
    <lineage>
        <taxon>Bacteria</taxon>
        <taxon>Pseudomonadati</taxon>
        <taxon>Thermodesulfobacteriota</taxon>
        <taxon>Desulfobacteria</taxon>
        <taxon>Desulfobacterales</taxon>
        <taxon>Desulfolunaceae</taxon>
        <taxon>Desulfoluna</taxon>
    </lineage>
</organism>
<name>A0A4U8YNB6_9BACT</name>
<dbReference type="Proteomes" id="UP000507962">
    <property type="component" value="Unassembled WGS sequence"/>
</dbReference>